<dbReference type="Proteomes" id="UP000597762">
    <property type="component" value="Unassembled WGS sequence"/>
</dbReference>
<dbReference type="EMBL" id="CAHIKZ030004209">
    <property type="protein sequence ID" value="CAE1308656.1"/>
    <property type="molecule type" value="Genomic_DNA"/>
</dbReference>
<accession>A0A812DU83</accession>
<sequence>MACGKHVFLDQERKSEVRRRSDTVVVPTVNDADRRSAGVRFHDPAGSLRETRCADVSLFNSGLGVHRSARVRVGFLTHFLEGRVAESHTRRSDNRSVMPLDVRGRTRATLEGSGPVTNPVNEEFPVGAGQQPASITSLPFVHTARRYYRSNGPVRSSDLADDAAGQRARGAAAAVSAAVSRACRVCLGVRCLEKTTEPDRLEEFAISPPYIWETTRRLGLVASERRVPPRDRRHDWSVAGSTLFVGETGLGESLRSFRGSSQKKWPRHRRMDGLAYLRLLLLMLLLLPTRPTKNILCSLRETGARLQPYYVQPSRFTYRRRRRCCRLYVPVRGGRVRIDAHAIRGALPLPPATIARRMPPTSLRLPPTSTWSRVRSWPPSMSPTNLWWLPGCQSAVDCYRLGRARINSASLLLLAHIFFFKPSRGISPSTASFFLHERIARFLRGGNRDVAGGACCFNFLLLRLPLEDRGVASLTTASSPRLQNVDYGHAQTATVVAPSFRSRRSKYKPWASRSQSVPPPPYSAVTVCGRVLLSYLKHRRPRLGRDDPLNLSISLSGGKETNRDSLSNGDKRLRDMWRMGRRQPLVFVSRSSEFPRSGPPAAGARPIRCGRRASAFDPRVGLLGNAAQIGWGKRVGPLTAIAGGLSPVLPNVAQTRFGCCPGFARAAAPIRPARTSFRWSPSGFCFCARVADGRDGSRGTRRARRSPLSLLPPLWRRLASLLLLLQPWPPSLPSCLLLSIPRDHPHLSFARHHMARALRRDAHIPHGRHRTHFPSGPSSRPVPGVQVDTRCVFCRARERTAPVCWGRRKRKRDPLHVANRFLLVERSARRFARPWRPTVSGVRGTVFAGASKPARPRRFPCRRVTSSRRVVFSASGRQNLGAREGTASAVGRRLTVPPVTSGPRRASATHPTRLETRTEESWPFASRRGPKNPEGAAKARERVGGHRYWKRCRGESGSGGEFLASFRLPSRALFRRRLPFSSRRSFHPFPLSVPGSGACGGGKLTGVRSRGAASTFLPSPTGEIPRLELVTILVVEFRHCARAHHPRVGNFFSEYDSADSGVASGQGPERWRSTPGRDEARGNSGGSPKRL</sequence>
<comment type="caution">
    <text evidence="2">The sequence shown here is derived from an EMBL/GenBank/DDBJ whole genome shotgun (WGS) entry which is preliminary data.</text>
</comment>
<proteinExistence type="predicted"/>
<protein>
    <submittedName>
        <fullName evidence="2">Uncharacterized protein</fullName>
    </submittedName>
</protein>
<organism evidence="2 3">
    <name type="scientific">Acanthosepion pharaonis</name>
    <name type="common">Pharaoh cuttlefish</name>
    <name type="synonym">Sepia pharaonis</name>
    <dbReference type="NCBI Taxonomy" id="158019"/>
    <lineage>
        <taxon>Eukaryota</taxon>
        <taxon>Metazoa</taxon>
        <taxon>Spiralia</taxon>
        <taxon>Lophotrochozoa</taxon>
        <taxon>Mollusca</taxon>
        <taxon>Cephalopoda</taxon>
        <taxon>Coleoidea</taxon>
        <taxon>Decapodiformes</taxon>
        <taxon>Sepiida</taxon>
        <taxon>Sepiina</taxon>
        <taxon>Sepiidae</taxon>
        <taxon>Acanthosepion</taxon>
    </lineage>
</organism>
<evidence type="ECO:0000313" key="2">
    <source>
        <dbReference type="EMBL" id="CAE1308656.1"/>
    </source>
</evidence>
<dbReference type="PANTHER" id="PTHR33626">
    <property type="entry name" value="ZGC:158463"/>
    <property type="match status" value="1"/>
</dbReference>
<reference evidence="2" key="1">
    <citation type="submission" date="2021-01" db="EMBL/GenBank/DDBJ databases">
        <authorList>
            <person name="Li R."/>
            <person name="Bekaert M."/>
        </authorList>
    </citation>
    <scope>NUCLEOTIDE SEQUENCE</scope>
    <source>
        <strain evidence="2">Farmed</strain>
    </source>
</reference>
<evidence type="ECO:0000256" key="1">
    <source>
        <dbReference type="SAM" id="MobiDB-lite"/>
    </source>
</evidence>
<feature type="compositionally biased region" description="Basic and acidic residues" evidence="1">
    <location>
        <begin position="1069"/>
        <end position="1081"/>
    </location>
</feature>
<evidence type="ECO:0000313" key="3">
    <source>
        <dbReference type="Proteomes" id="UP000597762"/>
    </source>
</evidence>
<feature type="region of interest" description="Disordered" evidence="1">
    <location>
        <begin position="1059"/>
        <end position="1091"/>
    </location>
</feature>
<name>A0A812DU83_ACAPH</name>
<keyword evidence="3" id="KW-1185">Reference proteome</keyword>
<dbReference type="AlphaFoldDB" id="A0A812DU83"/>
<dbReference type="PANTHER" id="PTHR33626:SF2">
    <property type="match status" value="1"/>
</dbReference>
<feature type="region of interest" description="Disordered" evidence="1">
    <location>
        <begin position="547"/>
        <end position="572"/>
    </location>
</feature>
<dbReference type="OrthoDB" id="7482335at2759"/>
<gene>
    <name evidence="2" type="ORF">SPHA_60485</name>
</gene>
<feature type="region of interest" description="Disordered" evidence="1">
    <location>
        <begin position="882"/>
        <end position="942"/>
    </location>
</feature>